<feature type="compositionally biased region" description="Low complexity" evidence="1">
    <location>
        <begin position="34"/>
        <end position="43"/>
    </location>
</feature>
<name>A0AAW2K0A9_9LAMI</name>
<feature type="region of interest" description="Disordered" evidence="1">
    <location>
        <begin position="1"/>
        <end position="43"/>
    </location>
</feature>
<evidence type="ECO:0000313" key="2">
    <source>
        <dbReference type="EMBL" id="KAL0300377.1"/>
    </source>
</evidence>
<evidence type="ECO:0000256" key="1">
    <source>
        <dbReference type="SAM" id="MobiDB-lite"/>
    </source>
</evidence>
<gene>
    <name evidence="2" type="ORF">Sangu_3123800</name>
</gene>
<dbReference type="AlphaFoldDB" id="A0AAW2K0A9"/>
<comment type="caution">
    <text evidence="2">The sequence shown here is derived from an EMBL/GenBank/DDBJ whole genome shotgun (WGS) entry which is preliminary data.</text>
</comment>
<reference evidence="2" key="1">
    <citation type="submission" date="2020-06" db="EMBL/GenBank/DDBJ databases">
        <authorList>
            <person name="Li T."/>
            <person name="Hu X."/>
            <person name="Zhang T."/>
            <person name="Song X."/>
            <person name="Zhang H."/>
            <person name="Dai N."/>
            <person name="Sheng W."/>
            <person name="Hou X."/>
            <person name="Wei L."/>
        </authorList>
    </citation>
    <scope>NUCLEOTIDE SEQUENCE</scope>
    <source>
        <strain evidence="2">G01</strain>
        <tissue evidence="2">Leaf</tissue>
    </source>
</reference>
<dbReference type="EMBL" id="JACGWK010000340">
    <property type="protein sequence ID" value="KAL0300377.1"/>
    <property type="molecule type" value="Genomic_DNA"/>
</dbReference>
<sequence length="72" mass="7579">MPPTAATVGSSPATLVQTPPSPRFVGLTADPPHHSTSSDTSTEELSTALLGVVQQIISAAIREQVQHYPRLM</sequence>
<protein>
    <submittedName>
        <fullName evidence="2">Uncharacterized protein</fullName>
    </submittedName>
</protein>
<reference evidence="2" key="2">
    <citation type="journal article" date="2024" name="Plant">
        <title>Genomic evolution and insights into agronomic trait innovations of Sesamum species.</title>
        <authorList>
            <person name="Miao H."/>
            <person name="Wang L."/>
            <person name="Qu L."/>
            <person name="Liu H."/>
            <person name="Sun Y."/>
            <person name="Le M."/>
            <person name="Wang Q."/>
            <person name="Wei S."/>
            <person name="Zheng Y."/>
            <person name="Lin W."/>
            <person name="Duan Y."/>
            <person name="Cao H."/>
            <person name="Xiong S."/>
            <person name="Wang X."/>
            <person name="Wei L."/>
            <person name="Li C."/>
            <person name="Ma Q."/>
            <person name="Ju M."/>
            <person name="Zhao R."/>
            <person name="Li G."/>
            <person name="Mu C."/>
            <person name="Tian Q."/>
            <person name="Mei H."/>
            <person name="Zhang T."/>
            <person name="Gao T."/>
            <person name="Zhang H."/>
        </authorList>
    </citation>
    <scope>NUCLEOTIDE SEQUENCE</scope>
    <source>
        <strain evidence="2">G01</strain>
    </source>
</reference>
<proteinExistence type="predicted"/>
<organism evidence="2">
    <name type="scientific">Sesamum angustifolium</name>
    <dbReference type="NCBI Taxonomy" id="2727405"/>
    <lineage>
        <taxon>Eukaryota</taxon>
        <taxon>Viridiplantae</taxon>
        <taxon>Streptophyta</taxon>
        <taxon>Embryophyta</taxon>
        <taxon>Tracheophyta</taxon>
        <taxon>Spermatophyta</taxon>
        <taxon>Magnoliopsida</taxon>
        <taxon>eudicotyledons</taxon>
        <taxon>Gunneridae</taxon>
        <taxon>Pentapetalae</taxon>
        <taxon>asterids</taxon>
        <taxon>lamiids</taxon>
        <taxon>Lamiales</taxon>
        <taxon>Pedaliaceae</taxon>
        <taxon>Sesamum</taxon>
    </lineage>
</organism>
<feature type="compositionally biased region" description="Polar residues" evidence="1">
    <location>
        <begin position="7"/>
        <end position="18"/>
    </location>
</feature>
<accession>A0AAW2K0A9</accession>